<dbReference type="PATRIC" id="fig|595434.4.peg.3695"/>
<dbReference type="SUPFAM" id="SSF51735">
    <property type="entry name" value="NAD(P)-binding Rossmann-fold domains"/>
    <property type="match status" value="1"/>
</dbReference>
<dbReference type="Pfam" id="PF01073">
    <property type="entry name" value="3Beta_HSD"/>
    <property type="match status" value="1"/>
</dbReference>
<feature type="domain" description="3-beta hydroxysteroid dehydrogenase/isomerase" evidence="1">
    <location>
        <begin position="4"/>
        <end position="256"/>
    </location>
</feature>
<dbReference type="EMBL" id="LECT01000029">
    <property type="protein sequence ID" value="KLU04309.1"/>
    <property type="molecule type" value="Genomic_DNA"/>
</dbReference>
<dbReference type="Gene3D" id="3.40.50.720">
    <property type="entry name" value="NAD(P)-binding Rossmann-like Domain"/>
    <property type="match status" value="1"/>
</dbReference>
<evidence type="ECO:0000313" key="2">
    <source>
        <dbReference type="EMBL" id="KLU04309.1"/>
    </source>
</evidence>
<dbReference type="STRING" id="595434.RISK_003895"/>
<keyword evidence="3" id="KW-1185">Reference proteome</keyword>
<reference evidence="2" key="1">
    <citation type="submission" date="2015-05" db="EMBL/GenBank/DDBJ databases">
        <title>Permanent draft genome of Rhodopirellula islandicus K833.</title>
        <authorList>
            <person name="Kizina J."/>
            <person name="Richter M."/>
            <person name="Glockner F.O."/>
            <person name="Harder J."/>
        </authorList>
    </citation>
    <scope>NUCLEOTIDE SEQUENCE [LARGE SCALE GENOMIC DNA]</scope>
    <source>
        <strain evidence="2">K833</strain>
    </source>
</reference>
<dbReference type="InterPro" id="IPR036291">
    <property type="entry name" value="NAD(P)-bd_dom_sf"/>
</dbReference>
<evidence type="ECO:0000259" key="1">
    <source>
        <dbReference type="Pfam" id="PF01073"/>
    </source>
</evidence>
<proteinExistence type="predicted"/>
<dbReference type="GO" id="GO:0004029">
    <property type="term" value="F:aldehyde dehydrogenase (NAD+) activity"/>
    <property type="evidence" value="ECO:0007669"/>
    <property type="project" value="TreeGrafter"/>
</dbReference>
<sequence>MRVIVTGCSGFLGGEIVRQLLRRDWEVVGLSRRETPDLVRAGMTHHRGDLLDNGYLDRVIADADVVIHTAAVAGVWGTWQHYFDNNVVASRNLLRACLEARVSQLIYTSSPSVTFDGRDQRDVDESEPYPTSWMCHYPHTKSIAEQEILAADQLGGMRTVALRPHLIWGPNDPHLIPRVLQRARSGRLRIIGDGSNVIDTVHVINAAAAHLDAIDALRERPEVAAGRAYFVTQDEPVNCWDWIAKLCRVHGVDPPTKSISFAAAYRIGAMLETVYRWTGRTSEPPMTRFVASQLAKDHSFDITAAKERLGYQPRLNMDAGLQTLMGDTAVTNAPSTGQ</sequence>
<dbReference type="Proteomes" id="UP000036367">
    <property type="component" value="Unassembled WGS sequence"/>
</dbReference>
<accession>A0A0J1EFL9</accession>
<dbReference type="AlphaFoldDB" id="A0A0J1EFL9"/>
<dbReference type="InterPro" id="IPR002225">
    <property type="entry name" value="3Beta_OHSteriod_DH/Estase"/>
</dbReference>
<dbReference type="OrthoDB" id="9811743at2"/>
<name>A0A0J1EFL9_RHOIS</name>
<dbReference type="GO" id="GO:0016616">
    <property type="term" value="F:oxidoreductase activity, acting on the CH-OH group of donors, NAD or NADP as acceptor"/>
    <property type="evidence" value="ECO:0007669"/>
    <property type="project" value="InterPro"/>
</dbReference>
<protein>
    <submittedName>
        <fullName evidence="2">NAD(P)H steroid dehydrogenase-like protein in alkane synthesis cluster</fullName>
    </submittedName>
</protein>
<comment type="caution">
    <text evidence="2">The sequence shown here is derived from an EMBL/GenBank/DDBJ whole genome shotgun (WGS) entry which is preliminary data.</text>
</comment>
<organism evidence="2 3">
    <name type="scientific">Rhodopirellula islandica</name>
    <dbReference type="NCBI Taxonomy" id="595434"/>
    <lineage>
        <taxon>Bacteria</taxon>
        <taxon>Pseudomonadati</taxon>
        <taxon>Planctomycetota</taxon>
        <taxon>Planctomycetia</taxon>
        <taxon>Pirellulales</taxon>
        <taxon>Pirellulaceae</taxon>
        <taxon>Rhodopirellula</taxon>
    </lineage>
</organism>
<dbReference type="RefSeq" id="WP_047815234.1">
    <property type="nucleotide sequence ID" value="NZ_LECT01000029.1"/>
</dbReference>
<dbReference type="GO" id="GO:0005737">
    <property type="term" value="C:cytoplasm"/>
    <property type="evidence" value="ECO:0007669"/>
    <property type="project" value="TreeGrafter"/>
</dbReference>
<evidence type="ECO:0000313" key="3">
    <source>
        <dbReference type="Proteomes" id="UP000036367"/>
    </source>
</evidence>
<gene>
    <name evidence="2" type="ORF">RISK_003895</name>
</gene>
<dbReference type="PANTHER" id="PTHR48079">
    <property type="entry name" value="PROTEIN YEEZ"/>
    <property type="match status" value="1"/>
</dbReference>
<dbReference type="GO" id="GO:0006694">
    <property type="term" value="P:steroid biosynthetic process"/>
    <property type="evidence" value="ECO:0007669"/>
    <property type="project" value="InterPro"/>
</dbReference>
<dbReference type="InterPro" id="IPR051783">
    <property type="entry name" value="NAD(P)-dependent_oxidoreduct"/>
</dbReference>
<dbReference type="PANTHER" id="PTHR48079:SF6">
    <property type="entry name" value="NAD(P)-BINDING DOMAIN-CONTAINING PROTEIN-RELATED"/>
    <property type="match status" value="1"/>
</dbReference>